<dbReference type="GO" id="GO:0000270">
    <property type="term" value="P:peptidoglycan metabolic process"/>
    <property type="evidence" value="ECO:0007669"/>
    <property type="project" value="TreeGrafter"/>
</dbReference>
<keyword evidence="1" id="KW-1133">Transmembrane helix</keyword>
<keyword evidence="4" id="KW-1185">Reference proteome</keyword>
<feature type="domain" description="DUF218" evidence="2">
    <location>
        <begin position="81"/>
        <end position="246"/>
    </location>
</feature>
<dbReference type="AlphaFoldDB" id="A0A1G5R157"/>
<dbReference type="EMBL" id="FMWD01000014">
    <property type="protein sequence ID" value="SCZ67211.1"/>
    <property type="molecule type" value="Genomic_DNA"/>
</dbReference>
<gene>
    <name evidence="3" type="ORF">SAMN03097708_03097</name>
</gene>
<dbReference type="Pfam" id="PF02698">
    <property type="entry name" value="DUF218"/>
    <property type="match status" value="1"/>
</dbReference>
<keyword evidence="1" id="KW-0472">Membrane</keyword>
<dbReference type="RefSeq" id="WP_092998983.1">
    <property type="nucleotide sequence ID" value="NZ_FMWD01000014.1"/>
</dbReference>
<protein>
    <submittedName>
        <fullName evidence="3">Uncharacterized SAM-binding protein YcdF, DUF218 family</fullName>
    </submittedName>
</protein>
<keyword evidence="1" id="KW-0812">Transmembrane</keyword>
<dbReference type="InterPro" id="IPR014729">
    <property type="entry name" value="Rossmann-like_a/b/a_fold"/>
</dbReference>
<dbReference type="CDD" id="cd06259">
    <property type="entry name" value="YdcF-like"/>
    <property type="match status" value="1"/>
</dbReference>
<dbReference type="OrthoDB" id="9809813at2"/>
<reference evidence="3 4" key="1">
    <citation type="submission" date="2016-10" db="EMBL/GenBank/DDBJ databases">
        <authorList>
            <person name="de Groot N.N."/>
        </authorList>
    </citation>
    <scope>NUCLEOTIDE SEQUENCE [LARGE SCALE GENOMIC DNA]</scope>
    <source>
        <strain evidence="3 4">HLD2</strain>
    </source>
</reference>
<evidence type="ECO:0000256" key="1">
    <source>
        <dbReference type="SAM" id="Phobius"/>
    </source>
</evidence>
<sequence length="258" mass="28290">MLYLDKLLTQIAYPLNLSLWLSLLALLLLWLHWRRSGLTILVLAVAWLWVWSLPVVSDALRLSLEGRFANVPVEQSPTAEAVVLLGGGVSGTPSQWPYADLGSGADRVWHAARLYHAGKAPVVVVSGGGAAWRGERRSEAEAIAQFLRALGVPDRAMLLENASRTTYENAVLSAQLLEKRNIGRVLLVTSALHMTRAAATFRSAGVDLVPAPADFEVIPEPNHLLRWLPDAEALSDSTRALKEYLGLAVYRWRGWAGE</sequence>
<dbReference type="GO" id="GO:0043164">
    <property type="term" value="P:Gram-negative-bacterium-type cell wall biogenesis"/>
    <property type="evidence" value="ECO:0007669"/>
    <property type="project" value="TreeGrafter"/>
</dbReference>
<dbReference type="Gene3D" id="3.40.50.620">
    <property type="entry name" value="HUPs"/>
    <property type="match status" value="1"/>
</dbReference>
<dbReference type="InterPro" id="IPR003848">
    <property type="entry name" value="DUF218"/>
</dbReference>
<dbReference type="GO" id="GO:0005886">
    <property type="term" value="C:plasma membrane"/>
    <property type="evidence" value="ECO:0007669"/>
    <property type="project" value="TreeGrafter"/>
</dbReference>
<evidence type="ECO:0000259" key="2">
    <source>
        <dbReference type="Pfam" id="PF02698"/>
    </source>
</evidence>
<feature type="transmembrane region" description="Helical" evidence="1">
    <location>
        <begin position="38"/>
        <end position="57"/>
    </location>
</feature>
<dbReference type="PANTHER" id="PTHR30336:SF4">
    <property type="entry name" value="ENVELOPE BIOGENESIS FACTOR ELYC"/>
    <property type="match status" value="1"/>
</dbReference>
<dbReference type="PANTHER" id="PTHR30336">
    <property type="entry name" value="INNER MEMBRANE PROTEIN, PROBABLE PERMEASE"/>
    <property type="match status" value="1"/>
</dbReference>
<accession>A0A1G5R157</accession>
<feature type="transmembrane region" description="Helical" evidence="1">
    <location>
        <begin position="12"/>
        <end position="31"/>
    </location>
</feature>
<proteinExistence type="predicted"/>
<dbReference type="Proteomes" id="UP000199648">
    <property type="component" value="Unassembled WGS sequence"/>
</dbReference>
<organism evidence="3 4">
    <name type="scientific">Thiohalomonas denitrificans</name>
    <dbReference type="NCBI Taxonomy" id="415747"/>
    <lineage>
        <taxon>Bacteria</taxon>
        <taxon>Pseudomonadati</taxon>
        <taxon>Pseudomonadota</taxon>
        <taxon>Gammaproteobacteria</taxon>
        <taxon>Thiohalomonadales</taxon>
        <taxon>Thiohalomonadaceae</taxon>
        <taxon>Thiohalomonas</taxon>
    </lineage>
</organism>
<evidence type="ECO:0000313" key="4">
    <source>
        <dbReference type="Proteomes" id="UP000199648"/>
    </source>
</evidence>
<evidence type="ECO:0000313" key="3">
    <source>
        <dbReference type="EMBL" id="SCZ67211.1"/>
    </source>
</evidence>
<dbReference type="InterPro" id="IPR051599">
    <property type="entry name" value="Cell_Envelope_Assoc"/>
</dbReference>
<name>A0A1G5R157_9GAMM</name>